<organism evidence="1 2">
    <name type="scientific">Carnegiea gigantea</name>
    <dbReference type="NCBI Taxonomy" id="171969"/>
    <lineage>
        <taxon>Eukaryota</taxon>
        <taxon>Viridiplantae</taxon>
        <taxon>Streptophyta</taxon>
        <taxon>Embryophyta</taxon>
        <taxon>Tracheophyta</taxon>
        <taxon>Spermatophyta</taxon>
        <taxon>Magnoliopsida</taxon>
        <taxon>eudicotyledons</taxon>
        <taxon>Gunneridae</taxon>
        <taxon>Pentapetalae</taxon>
        <taxon>Caryophyllales</taxon>
        <taxon>Cactineae</taxon>
        <taxon>Cactaceae</taxon>
        <taxon>Cactoideae</taxon>
        <taxon>Echinocereeae</taxon>
        <taxon>Carnegiea</taxon>
    </lineage>
</organism>
<proteinExistence type="predicted"/>
<sequence>MAEQLLKLVEAVSSHSDLSHRLRSDSVKLGLERFYSIIKSGVEVIDYDDDDDDDNGDKKLGLQCWTQSQIHSVFSIAIAIASATRSLSVEHVESVVVATLHESMEFALCCLEKSNINGDDLSLQNLAVKLLEVGLAGHMESESDSFQSCMASSHVESLPATTCKKDGHLFEEHTRCDIQGILLCDSAELVVDVLLKDNKLINFL</sequence>
<evidence type="ECO:0000313" key="1">
    <source>
        <dbReference type="EMBL" id="KAJ8436015.1"/>
    </source>
</evidence>
<gene>
    <name evidence="1" type="ORF">Cgig2_007673</name>
</gene>
<comment type="caution">
    <text evidence="1">The sequence shown here is derived from an EMBL/GenBank/DDBJ whole genome shotgun (WGS) entry which is preliminary data.</text>
</comment>
<dbReference type="EMBL" id="JAKOGI010000370">
    <property type="protein sequence ID" value="KAJ8436015.1"/>
    <property type="molecule type" value="Genomic_DNA"/>
</dbReference>
<protein>
    <submittedName>
        <fullName evidence="1">Uncharacterized protein</fullName>
    </submittedName>
</protein>
<dbReference type="AlphaFoldDB" id="A0A9Q1K406"/>
<keyword evidence="2" id="KW-1185">Reference proteome</keyword>
<name>A0A9Q1K406_9CARY</name>
<reference evidence="1" key="1">
    <citation type="submission" date="2022-04" db="EMBL/GenBank/DDBJ databases">
        <title>Carnegiea gigantea Genome sequencing and assembly v2.</title>
        <authorList>
            <person name="Copetti D."/>
            <person name="Sanderson M.J."/>
            <person name="Burquez A."/>
            <person name="Wojciechowski M.F."/>
        </authorList>
    </citation>
    <scope>NUCLEOTIDE SEQUENCE</scope>
    <source>
        <strain evidence="1">SGP5-SGP5p</strain>
        <tissue evidence="1">Aerial part</tissue>
    </source>
</reference>
<accession>A0A9Q1K406</accession>
<dbReference type="OrthoDB" id="1726185at2759"/>
<dbReference type="Proteomes" id="UP001153076">
    <property type="component" value="Unassembled WGS sequence"/>
</dbReference>
<evidence type="ECO:0000313" key="2">
    <source>
        <dbReference type="Proteomes" id="UP001153076"/>
    </source>
</evidence>